<reference evidence="3" key="1">
    <citation type="journal article" date="2019" name="Int. J. Syst. Evol. Microbiol.">
        <title>The Global Catalogue of Microorganisms (GCM) 10K type strain sequencing project: providing services to taxonomists for standard genome sequencing and annotation.</title>
        <authorList>
            <consortium name="The Broad Institute Genomics Platform"/>
            <consortium name="The Broad Institute Genome Sequencing Center for Infectious Disease"/>
            <person name="Wu L."/>
            <person name="Ma J."/>
        </authorList>
    </citation>
    <scope>NUCLEOTIDE SEQUENCE [LARGE SCALE GENOMIC DNA]</scope>
    <source>
        <strain evidence="3">CCM 7224</strain>
    </source>
</reference>
<evidence type="ECO:0000313" key="2">
    <source>
        <dbReference type="EMBL" id="MFC4956835.1"/>
    </source>
</evidence>
<protein>
    <recommendedName>
        <fullName evidence="4">XRE family transcriptional regulator</fullName>
    </recommendedName>
</protein>
<evidence type="ECO:0000256" key="1">
    <source>
        <dbReference type="SAM" id="MobiDB-lite"/>
    </source>
</evidence>
<proteinExistence type="predicted"/>
<dbReference type="Proteomes" id="UP001595834">
    <property type="component" value="Unassembled WGS sequence"/>
</dbReference>
<name>A0ABV9UN67_9ACTN</name>
<accession>A0ABV9UN67</accession>
<sequence length="408" mass="44795">MDTQRNVIFENLLRQHGYSHRTLAKAVNRISERIYGRPGEATDREVRRWAAGKVRWPIARYLLPLVEIFDRPPEAMGFVPRGASSHLPVPPPRATDEEEKVRRRSFVAGSTAASVALMLGLDETPVSGRLTFTDIQCINGAVGRLDAHFNAIGGGVLLTVATDYIDRLRDAVDRCTYGPGVERALHSSISSLYSSAGWAAHDDGHSDQARLHHAAALQSAILADDKRAQARAWSDLAMQARAEGRHREALQINRAALDSRQARQNPRIAALLHSRLAIGYARARDYRAAARSVLAAQAAHDRFDTAEPAPPWLRFLDTAEIAGLSAIAHQAMGHLPDAEVATAQALQLLPPTMRRNKAYYGVQLAEIQLVQGDLARARATVMRVDTSALRSRHISDRLATVHRTLATA</sequence>
<evidence type="ECO:0000313" key="3">
    <source>
        <dbReference type="Proteomes" id="UP001595834"/>
    </source>
</evidence>
<dbReference type="InterPro" id="IPR011990">
    <property type="entry name" value="TPR-like_helical_dom_sf"/>
</dbReference>
<keyword evidence="3" id="KW-1185">Reference proteome</keyword>
<dbReference type="EMBL" id="JBHSIZ010000010">
    <property type="protein sequence ID" value="MFC4956835.1"/>
    <property type="molecule type" value="Genomic_DNA"/>
</dbReference>
<organism evidence="2 3">
    <name type="scientific">Streptomyces mauvecolor</name>
    <dbReference type="NCBI Taxonomy" id="58345"/>
    <lineage>
        <taxon>Bacteria</taxon>
        <taxon>Bacillati</taxon>
        <taxon>Actinomycetota</taxon>
        <taxon>Actinomycetes</taxon>
        <taxon>Kitasatosporales</taxon>
        <taxon>Streptomycetaceae</taxon>
        <taxon>Streptomyces</taxon>
    </lineage>
</organism>
<evidence type="ECO:0008006" key="4">
    <source>
        <dbReference type="Google" id="ProtNLM"/>
    </source>
</evidence>
<dbReference type="SUPFAM" id="SSF48452">
    <property type="entry name" value="TPR-like"/>
    <property type="match status" value="1"/>
</dbReference>
<comment type="caution">
    <text evidence="2">The sequence shown here is derived from an EMBL/GenBank/DDBJ whole genome shotgun (WGS) entry which is preliminary data.</text>
</comment>
<gene>
    <name evidence="2" type="ORF">ACFPFX_11030</name>
</gene>
<dbReference type="Gene3D" id="1.25.40.10">
    <property type="entry name" value="Tetratricopeptide repeat domain"/>
    <property type="match status" value="1"/>
</dbReference>
<feature type="region of interest" description="Disordered" evidence="1">
    <location>
        <begin position="81"/>
        <end position="101"/>
    </location>
</feature>
<dbReference type="RefSeq" id="WP_344380300.1">
    <property type="nucleotide sequence ID" value="NZ_BAAASQ010000039.1"/>
</dbReference>